<sequence>MEQSNDDANQISQNQIELLTKQNQELKVQCASYEAELARMRSDARSKQEFMNKVDDLSHRICRIIEEKKKEEIKFTESQQYDRNFFNQKILELSADLQVATESINDLKAIIHQQDQENKYGVCQLNCEIEKLKNADRNVLAAAGNYFHTYFPSIKSLQEHCESNPIVKRPAPKPQPFNPNYDCEITHQNDIKKMKKQISKIHSLKEKNEELQESMVNLESLNQTLEKDNEHLKRELTQLKMNQLNSPPKSPKRKQKTDDSKCLKLELEKANQKIKELEQALQENQMKNAEKEADHRTELAQIQFQIEIEAEKGQKASELKQKLKESKSIIDNQKGDINETKTKINQLTDIQSQQVVQIAKLEAENQKKKDKIKELKSKLKAIREVPARIEVQPEILWDSVTSPDIPGELQKSLTEIIENKLLPIESKMKLAFKTICAYYTANQQNLEQFQSKYKSKYSKCQKSLSNLVSQIGVITLNRAISFDEVYESLSIQTDILTAIKKFVTKIKELESHIRIMEANFPYDLLTSLKVDLKEKTFELNELKSQNKQLKKQMIKRQSSLSFTNFEIFTSDNDSNLLHNKIKEQAAQLNEIEYQITVANNVKSSAEKKLDLEKKNFNDTRGKLFICQKEIEKLKKVISEKETIITDLQTKIRNKSFEELNNRVQKADNEREFLINEITSIRNEHSSKAEYENIIHQLQVKIQLLEKELQDIQNGKSGINQLNDQLRKVEHERLIAKDEIQILRDQGSVVVPPNVKQVEDKKLEIIQSLKEELSSSEKKCQKLERRLTKMQKIIEETETSNEMSQRIAELEKVIAKLEKQIEDERESYIKQLKEARLEKIKEYQALVDQLKNRCKIQTNTIEALSNKLKYYNDTN</sequence>
<dbReference type="EMBL" id="JAPFFF010000003">
    <property type="protein sequence ID" value="KAK8895067.1"/>
    <property type="molecule type" value="Genomic_DNA"/>
</dbReference>
<name>A0ABR2KX78_9EUKA</name>
<accession>A0ABR2KX78</accession>
<organism evidence="3 4">
    <name type="scientific">Tritrichomonas musculus</name>
    <dbReference type="NCBI Taxonomy" id="1915356"/>
    <lineage>
        <taxon>Eukaryota</taxon>
        <taxon>Metamonada</taxon>
        <taxon>Parabasalia</taxon>
        <taxon>Tritrichomonadida</taxon>
        <taxon>Tritrichomonadidae</taxon>
        <taxon>Tritrichomonas</taxon>
    </lineage>
</organism>
<protein>
    <submittedName>
        <fullName evidence="3">Uncharacterized protein</fullName>
    </submittedName>
</protein>
<dbReference type="PANTHER" id="PTHR23159">
    <property type="entry name" value="CENTROSOMAL PROTEIN 2"/>
    <property type="match status" value="1"/>
</dbReference>
<gene>
    <name evidence="3" type="ORF">M9Y10_023509</name>
</gene>
<keyword evidence="4" id="KW-1185">Reference proteome</keyword>
<evidence type="ECO:0000313" key="3">
    <source>
        <dbReference type="EMBL" id="KAK8895067.1"/>
    </source>
</evidence>
<evidence type="ECO:0000256" key="2">
    <source>
        <dbReference type="SAM" id="MobiDB-lite"/>
    </source>
</evidence>
<dbReference type="PANTHER" id="PTHR23159:SF31">
    <property type="entry name" value="CENTROSOME-ASSOCIATED PROTEIN CEP250 ISOFORM X1"/>
    <property type="match status" value="1"/>
</dbReference>
<comment type="caution">
    <text evidence="3">The sequence shown here is derived from an EMBL/GenBank/DDBJ whole genome shotgun (WGS) entry which is preliminary data.</text>
</comment>
<keyword evidence="1" id="KW-0175">Coiled coil</keyword>
<feature type="coiled-coil region" evidence="1">
    <location>
        <begin position="630"/>
        <end position="866"/>
    </location>
</feature>
<evidence type="ECO:0000256" key="1">
    <source>
        <dbReference type="SAM" id="Coils"/>
    </source>
</evidence>
<reference evidence="3 4" key="1">
    <citation type="submission" date="2024-04" db="EMBL/GenBank/DDBJ databases">
        <title>Tritrichomonas musculus Genome.</title>
        <authorList>
            <person name="Alves-Ferreira E."/>
            <person name="Grigg M."/>
            <person name="Lorenzi H."/>
            <person name="Galac M."/>
        </authorList>
    </citation>
    <scope>NUCLEOTIDE SEQUENCE [LARGE SCALE GENOMIC DNA]</scope>
    <source>
        <strain evidence="3 4">EAF2021</strain>
    </source>
</reference>
<feature type="coiled-coil region" evidence="1">
    <location>
        <begin position="499"/>
        <end position="559"/>
    </location>
</feature>
<evidence type="ECO:0000313" key="4">
    <source>
        <dbReference type="Proteomes" id="UP001470230"/>
    </source>
</evidence>
<feature type="coiled-coil region" evidence="1">
    <location>
        <begin position="9"/>
        <end position="43"/>
    </location>
</feature>
<proteinExistence type="predicted"/>
<feature type="region of interest" description="Disordered" evidence="2">
    <location>
        <begin position="240"/>
        <end position="260"/>
    </location>
</feature>
<dbReference type="Proteomes" id="UP001470230">
    <property type="component" value="Unassembled WGS sequence"/>
</dbReference>